<dbReference type="SUPFAM" id="SSF55729">
    <property type="entry name" value="Acyl-CoA N-acyltransferases (Nat)"/>
    <property type="match status" value="1"/>
</dbReference>
<evidence type="ECO:0000313" key="6">
    <source>
        <dbReference type="Proteomes" id="UP001648503"/>
    </source>
</evidence>
<dbReference type="PANTHER" id="PTHR13256">
    <property type="entry name" value="N-ACETYLTRANSFERASE 9"/>
    <property type="match status" value="1"/>
</dbReference>
<dbReference type="InterPro" id="IPR016181">
    <property type="entry name" value="Acyl_CoA_acyltransferase"/>
</dbReference>
<feature type="domain" description="N-acetyltransferase" evidence="4">
    <location>
        <begin position="16"/>
        <end position="186"/>
    </location>
</feature>
<protein>
    <recommendedName>
        <fullName evidence="4">N-acetyltransferase domain-containing protein</fullName>
    </recommendedName>
</protein>
<evidence type="ECO:0000256" key="1">
    <source>
        <dbReference type="ARBA" id="ARBA00009342"/>
    </source>
</evidence>
<name>A0ABQ8FDV5_9FUNG</name>
<dbReference type="Proteomes" id="UP001648503">
    <property type="component" value="Unassembled WGS sequence"/>
</dbReference>
<accession>A0ABQ8FDV5</accession>
<dbReference type="InterPro" id="IPR039135">
    <property type="entry name" value="NAT9-like"/>
</dbReference>
<dbReference type="PANTHER" id="PTHR13256:SF16">
    <property type="entry name" value="ALPHA_BETA-TUBULIN-N-ACETYLTRANSFERASE 9"/>
    <property type="match status" value="1"/>
</dbReference>
<gene>
    <name evidence="5" type="ORF">BASA50_005071</name>
</gene>
<keyword evidence="2" id="KW-0808">Transferase</keyword>
<evidence type="ECO:0000259" key="4">
    <source>
        <dbReference type="PROSITE" id="PS51186"/>
    </source>
</evidence>
<reference evidence="5 6" key="1">
    <citation type="submission" date="2021-02" db="EMBL/GenBank/DDBJ databases">
        <title>Variation within the Batrachochytrium salamandrivorans European outbreak.</title>
        <authorList>
            <person name="Kelly M."/>
            <person name="Pasmans F."/>
            <person name="Shea T.P."/>
            <person name="Munoz J.F."/>
            <person name="Carranza S."/>
            <person name="Cuomo C.A."/>
            <person name="Martel A."/>
        </authorList>
    </citation>
    <scope>NUCLEOTIDE SEQUENCE [LARGE SCALE GENOMIC DNA]</scope>
    <source>
        <strain evidence="5 6">AMFP18/2</strain>
    </source>
</reference>
<comment type="caution">
    <text evidence="5">The sequence shown here is derived from an EMBL/GenBank/DDBJ whole genome shotgun (WGS) entry which is preliminary data.</text>
</comment>
<dbReference type="Pfam" id="PF13302">
    <property type="entry name" value="Acetyltransf_3"/>
    <property type="match status" value="1"/>
</dbReference>
<dbReference type="Gene3D" id="3.40.630.30">
    <property type="match status" value="1"/>
</dbReference>
<evidence type="ECO:0000256" key="2">
    <source>
        <dbReference type="ARBA" id="ARBA00022679"/>
    </source>
</evidence>
<sequence>MRKNAFTALVSQETSLILVPYTPEHVPVYHDWMKSPYLREMTASEPLTLEQEYEMCDSWRTDETKCTFIVLSQSMSGNRHGPLNDMAGMIGDVNLYFNDVYDKSSAEIEIMIAEPSARHKGYGRRAVLLMMTYGIENLGVSKYTAKISLTNIPSHDLFESLGFKVVSVSEIFQEETLEYDMESLDSHPSIQGVSSGDHRGWIRFRAGQYSVKELID</sequence>
<dbReference type="PROSITE" id="PS51186">
    <property type="entry name" value="GNAT"/>
    <property type="match status" value="1"/>
</dbReference>
<keyword evidence="3" id="KW-0012">Acyltransferase</keyword>
<dbReference type="EMBL" id="JAFCIX010000221">
    <property type="protein sequence ID" value="KAH6596521.1"/>
    <property type="molecule type" value="Genomic_DNA"/>
</dbReference>
<dbReference type="InterPro" id="IPR000182">
    <property type="entry name" value="GNAT_dom"/>
</dbReference>
<keyword evidence="6" id="KW-1185">Reference proteome</keyword>
<evidence type="ECO:0000256" key="3">
    <source>
        <dbReference type="ARBA" id="ARBA00023315"/>
    </source>
</evidence>
<comment type="similarity">
    <text evidence="1">Belongs to the acetyltransferase family. GNAT subfamily.</text>
</comment>
<proteinExistence type="inferred from homology"/>
<organism evidence="5 6">
    <name type="scientific">Batrachochytrium salamandrivorans</name>
    <dbReference type="NCBI Taxonomy" id="1357716"/>
    <lineage>
        <taxon>Eukaryota</taxon>
        <taxon>Fungi</taxon>
        <taxon>Fungi incertae sedis</taxon>
        <taxon>Chytridiomycota</taxon>
        <taxon>Chytridiomycota incertae sedis</taxon>
        <taxon>Chytridiomycetes</taxon>
        <taxon>Rhizophydiales</taxon>
        <taxon>Rhizophydiales incertae sedis</taxon>
        <taxon>Batrachochytrium</taxon>
    </lineage>
</organism>
<evidence type="ECO:0000313" key="5">
    <source>
        <dbReference type="EMBL" id="KAH6596521.1"/>
    </source>
</evidence>